<organism evidence="3 4">
    <name type="scientific">Methanogenium marinum</name>
    <dbReference type="NCBI Taxonomy" id="348610"/>
    <lineage>
        <taxon>Archaea</taxon>
        <taxon>Methanobacteriati</taxon>
        <taxon>Methanobacteriota</taxon>
        <taxon>Stenosarchaea group</taxon>
        <taxon>Methanomicrobia</taxon>
        <taxon>Methanomicrobiales</taxon>
        <taxon>Methanomicrobiaceae</taxon>
        <taxon>Methanogenium</taxon>
    </lineage>
</organism>
<protein>
    <submittedName>
        <fullName evidence="3">Glycosyltransferase family 4 protein</fullName>
    </submittedName>
</protein>
<feature type="domain" description="Glycosyl transferase family 1" evidence="1">
    <location>
        <begin position="227"/>
        <end position="372"/>
    </location>
</feature>
<comment type="caution">
    <text evidence="3">The sequence shown here is derived from an EMBL/GenBank/DDBJ whole genome shotgun (WGS) entry which is preliminary data.</text>
</comment>
<dbReference type="RefSeq" id="WP_274924005.1">
    <property type="nucleotide sequence ID" value="NZ_JAKELO010000002.1"/>
</dbReference>
<dbReference type="CDD" id="cd03794">
    <property type="entry name" value="GT4_WbuB-like"/>
    <property type="match status" value="1"/>
</dbReference>
<dbReference type="GO" id="GO:0016757">
    <property type="term" value="F:glycosyltransferase activity"/>
    <property type="evidence" value="ECO:0007669"/>
    <property type="project" value="InterPro"/>
</dbReference>
<name>A0A9Q4PXP6_9EURY</name>
<dbReference type="InterPro" id="IPR028098">
    <property type="entry name" value="Glyco_trans_4-like_N"/>
</dbReference>
<evidence type="ECO:0000259" key="1">
    <source>
        <dbReference type="Pfam" id="PF00534"/>
    </source>
</evidence>
<dbReference type="SUPFAM" id="SSF53756">
    <property type="entry name" value="UDP-Glycosyltransferase/glycogen phosphorylase"/>
    <property type="match status" value="1"/>
</dbReference>
<dbReference type="PANTHER" id="PTHR12526:SF622">
    <property type="entry name" value="GLYCOSYLTRANSFERASE (GROUP I)"/>
    <property type="match status" value="1"/>
</dbReference>
<accession>A0A9Q4PXP6</accession>
<dbReference type="Gene3D" id="3.40.50.2000">
    <property type="entry name" value="Glycogen Phosphorylase B"/>
    <property type="match status" value="2"/>
</dbReference>
<dbReference type="EMBL" id="JAKELO010000002">
    <property type="protein sequence ID" value="MDE4907348.1"/>
    <property type="molecule type" value="Genomic_DNA"/>
</dbReference>
<evidence type="ECO:0000313" key="3">
    <source>
        <dbReference type="EMBL" id="MDE4907348.1"/>
    </source>
</evidence>
<sequence>MKKFALVSAALPPAHSGQSMVLDLFLRDLDPQEYCLITQSNYHKYKLQGNYSSPLLARYYRLQPDFQIMRCLIKSASVLKSEAILKNMLRFRTNQIIKIVQREKCLSIVACTGNLFDLPAVYLASKKLGVPFCIYAFDYYSKCMCPIQQAFAEKYERLMFNEADGIIVPNECMQKEYHKRYGAKSIVIHNPCDLSKYNAGNNEAFSEKQGSEARIVYTGAIYEAHYDAFRNLIKAIELLSIPGLNLHIYTTQSPIKLKANSICGPVINHGHQPVSTMPSLQQSADILFLPLAFLSPYPDVIRTSAPGKIGEYLATGRPILVHAPKDSFVSWYFNKYECGFVVDENDPECLAEGIKKILEDRDLQHRLGRNARIRAEIDFSVEVAKKQFKSLLETI</sequence>
<proteinExistence type="predicted"/>
<reference evidence="3" key="1">
    <citation type="submission" date="2022-01" db="EMBL/GenBank/DDBJ databases">
        <title>Draft genome of Methanogenium marinum DSM 15558.</title>
        <authorList>
            <person name="Chen S.-C."/>
            <person name="You Y.-T."/>
        </authorList>
    </citation>
    <scope>NUCLEOTIDE SEQUENCE</scope>
    <source>
        <strain evidence="3">DSM 15558</strain>
    </source>
</reference>
<dbReference type="AlphaFoldDB" id="A0A9Q4PXP6"/>
<dbReference type="InterPro" id="IPR001296">
    <property type="entry name" value="Glyco_trans_1"/>
</dbReference>
<feature type="domain" description="Glycosyltransferase subfamily 4-like N-terminal" evidence="2">
    <location>
        <begin position="98"/>
        <end position="195"/>
    </location>
</feature>
<evidence type="ECO:0000259" key="2">
    <source>
        <dbReference type="Pfam" id="PF13439"/>
    </source>
</evidence>
<dbReference type="PANTHER" id="PTHR12526">
    <property type="entry name" value="GLYCOSYLTRANSFERASE"/>
    <property type="match status" value="1"/>
</dbReference>
<dbReference type="Proteomes" id="UP001143747">
    <property type="component" value="Unassembled WGS sequence"/>
</dbReference>
<dbReference type="Pfam" id="PF13439">
    <property type="entry name" value="Glyco_transf_4"/>
    <property type="match status" value="1"/>
</dbReference>
<evidence type="ECO:0000313" key="4">
    <source>
        <dbReference type="Proteomes" id="UP001143747"/>
    </source>
</evidence>
<keyword evidence="4" id="KW-1185">Reference proteome</keyword>
<gene>
    <name evidence="3" type="ORF">L0665_01770</name>
</gene>
<dbReference type="Pfam" id="PF00534">
    <property type="entry name" value="Glycos_transf_1"/>
    <property type="match status" value="1"/>
</dbReference>